<evidence type="ECO:0000256" key="5">
    <source>
        <dbReference type="ARBA" id="ARBA00023122"/>
    </source>
</evidence>
<evidence type="ECO:0000256" key="1">
    <source>
        <dbReference type="ARBA" id="ARBA00004141"/>
    </source>
</evidence>
<evidence type="ECO:0000256" key="3">
    <source>
        <dbReference type="ARBA" id="ARBA00022737"/>
    </source>
</evidence>
<dbReference type="PROSITE" id="PS51371">
    <property type="entry name" value="CBS"/>
    <property type="match status" value="2"/>
</dbReference>
<protein>
    <submittedName>
        <fullName evidence="12">Hemolysin family protein</fullName>
    </submittedName>
</protein>
<dbReference type="RefSeq" id="WP_309202773.1">
    <property type="nucleotide sequence ID" value="NZ_CP133548.1"/>
</dbReference>
<feature type="domain" description="CBS" evidence="10">
    <location>
        <begin position="263"/>
        <end position="321"/>
    </location>
</feature>
<dbReference type="InterPro" id="IPR046342">
    <property type="entry name" value="CBS_dom_sf"/>
</dbReference>
<evidence type="ECO:0000259" key="10">
    <source>
        <dbReference type="PROSITE" id="PS51371"/>
    </source>
</evidence>
<keyword evidence="3" id="KW-0677">Repeat</keyword>
<comment type="subcellular location">
    <subcellularLocation>
        <location evidence="1">Membrane</location>
        <topology evidence="1">Multi-pass membrane protein</topology>
    </subcellularLocation>
</comment>
<dbReference type="EMBL" id="CP133548">
    <property type="protein sequence ID" value="WMS87632.1"/>
    <property type="molecule type" value="Genomic_DNA"/>
</dbReference>
<dbReference type="Gene3D" id="3.10.580.10">
    <property type="entry name" value="CBS-domain"/>
    <property type="match status" value="1"/>
</dbReference>
<keyword evidence="2 8" id="KW-0812">Transmembrane</keyword>
<accession>A0AA51RU44</accession>
<keyword evidence="4 8" id="KW-1133">Transmembrane helix</keyword>
<dbReference type="SMART" id="SM00116">
    <property type="entry name" value="CBS"/>
    <property type="match status" value="2"/>
</dbReference>
<keyword evidence="6 8" id="KW-0472">Membrane</keyword>
<evidence type="ECO:0000256" key="4">
    <source>
        <dbReference type="ARBA" id="ARBA00022989"/>
    </source>
</evidence>
<keyword evidence="13" id="KW-1185">Reference proteome</keyword>
<dbReference type="InterPro" id="IPR044751">
    <property type="entry name" value="Ion_transp-like_CBS"/>
</dbReference>
<dbReference type="GO" id="GO:0005886">
    <property type="term" value="C:plasma membrane"/>
    <property type="evidence" value="ECO:0007669"/>
    <property type="project" value="TreeGrafter"/>
</dbReference>
<evidence type="ECO:0000256" key="9">
    <source>
        <dbReference type="SAM" id="Phobius"/>
    </source>
</evidence>
<gene>
    <name evidence="12" type="ORF">Q9312_01600</name>
</gene>
<dbReference type="InterPro" id="IPR000644">
    <property type="entry name" value="CBS_dom"/>
</dbReference>
<evidence type="ECO:0000313" key="12">
    <source>
        <dbReference type="EMBL" id="WMS87632.1"/>
    </source>
</evidence>
<feature type="domain" description="CNNM transmembrane" evidence="11">
    <location>
        <begin position="1"/>
        <end position="179"/>
    </location>
</feature>
<name>A0AA51RU44_9GAMM</name>
<dbReference type="PROSITE" id="PS51846">
    <property type="entry name" value="CNNM"/>
    <property type="match status" value="1"/>
</dbReference>
<evidence type="ECO:0000256" key="6">
    <source>
        <dbReference type="ARBA" id="ARBA00023136"/>
    </source>
</evidence>
<organism evidence="12 13">
    <name type="scientific">Pleionea litopenaei</name>
    <dbReference type="NCBI Taxonomy" id="3070815"/>
    <lineage>
        <taxon>Bacteria</taxon>
        <taxon>Pseudomonadati</taxon>
        <taxon>Pseudomonadota</taxon>
        <taxon>Gammaproteobacteria</taxon>
        <taxon>Oceanospirillales</taxon>
        <taxon>Pleioneaceae</taxon>
        <taxon>Pleionea</taxon>
    </lineage>
</organism>
<dbReference type="Pfam" id="PF01595">
    <property type="entry name" value="CNNM"/>
    <property type="match status" value="1"/>
</dbReference>
<dbReference type="PANTHER" id="PTHR22777:SF4">
    <property type="entry name" value="UPF0053 PROTEIN SLL1254"/>
    <property type="match status" value="1"/>
</dbReference>
<dbReference type="Proteomes" id="UP001239782">
    <property type="component" value="Chromosome"/>
</dbReference>
<evidence type="ECO:0000313" key="13">
    <source>
        <dbReference type="Proteomes" id="UP001239782"/>
    </source>
</evidence>
<dbReference type="KEGG" id="plei:Q9312_01600"/>
<dbReference type="SUPFAM" id="SSF54631">
    <property type="entry name" value="CBS-domain pair"/>
    <property type="match status" value="1"/>
</dbReference>
<feature type="transmembrane region" description="Helical" evidence="9">
    <location>
        <begin position="6"/>
        <end position="28"/>
    </location>
</feature>
<sequence>MTLLVIYLILAIGVSFICSILEAVLLSVSDSYVAMLEADGHKHGKLLREMKDDIDRPLATILSLNTIAHTVGAAGVGAQAQVVFGSAYLSITSAVLTLMILIFSEIIPKTLGARYWRQLTLPSARLLQVLIIVLLPLVWFCQKITGLLGSSGHSISFTREEFAAMAERGAEQGLFEEKEARAVKNMVYFQSLYAKDVMTPRPVVVSLDQNSTVSEAIDVIGGLHFSRFPVYCDHKEDIKGYVLKSDLLLSAAQGNRNARLFEFRRDLLVVIDSTPLKDLFDQLMSRHEHIAALVDEYGGLRGIVTMEDIVETILGQEIMDEVDTIKDMQVLARKQWEKRAKRIGLSTEEKSEEFRTL</sequence>
<feature type="transmembrane region" description="Helical" evidence="9">
    <location>
        <begin position="86"/>
        <end position="107"/>
    </location>
</feature>
<dbReference type="Pfam" id="PF00571">
    <property type="entry name" value="CBS"/>
    <property type="match status" value="2"/>
</dbReference>
<dbReference type="AlphaFoldDB" id="A0AA51RU44"/>
<evidence type="ECO:0000256" key="8">
    <source>
        <dbReference type="PROSITE-ProRule" id="PRU01193"/>
    </source>
</evidence>
<proteinExistence type="predicted"/>
<evidence type="ECO:0000256" key="2">
    <source>
        <dbReference type="ARBA" id="ARBA00022692"/>
    </source>
</evidence>
<dbReference type="InterPro" id="IPR002550">
    <property type="entry name" value="CNNM"/>
</dbReference>
<dbReference type="PANTHER" id="PTHR22777">
    <property type="entry name" value="HEMOLYSIN-RELATED"/>
    <property type="match status" value="1"/>
</dbReference>
<reference evidence="12 13" key="1">
    <citation type="submission" date="2023-08" db="EMBL/GenBank/DDBJ databases">
        <title>Pleionea litopenaei sp. nov., isolated from stomach of juvenile Litopenaeus vannamei.</title>
        <authorList>
            <person name="Rho A.M."/>
            <person name="Hwang C.Y."/>
        </authorList>
    </citation>
    <scope>NUCLEOTIDE SEQUENCE [LARGE SCALE GENOMIC DNA]</scope>
    <source>
        <strain evidence="12 13">HL-JVS1</strain>
    </source>
</reference>
<keyword evidence="5 7" id="KW-0129">CBS domain</keyword>
<dbReference type="CDD" id="cd04590">
    <property type="entry name" value="CBS_pair_CorC_HlyC_assoc"/>
    <property type="match status" value="1"/>
</dbReference>
<feature type="transmembrane region" description="Helical" evidence="9">
    <location>
        <begin position="58"/>
        <end position="80"/>
    </location>
</feature>
<feature type="domain" description="CBS" evidence="10">
    <location>
        <begin position="198"/>
        <end position="257"/>
    </location>
</feature>
<evidence type="ECO:0000259" key="11">
    <source>
        <dbReference type="PROSITE" id="PS51846"/>
    </source>
</evidence>
<feature type="transmembrane region" description="Helical" evidence="9">
    <location>
        <begin position="119"/>
        <end position="140"/>
    </location>
</feature>
<evidence type="ECO:0000256" key="7">
    <source>
        <dbReference type="PROSITE-ProRule" id="PRU00703"/>
    </source>
</evidence>